<dbReference type="Proteomes" id="UP000641910">
    <property type="component" value="Unassembled WGS sequence"/>
</dbReference>
<name>A0ABS0QLZ4_THEVU</name>
<organism evidence="1 2">
    <name type="scientific">Thermoactinomyces vulgaris</name>
    <dbReference type="NCBI Taxonomy" id="2026"/>
    <lineage>
        <taxon>Bacteria</taxon>
        <taxon>Bacillati</taxon>
        <taxon>Bacillota</taxon>
        <taxon>Bacilli</taxon>
        <taxon>Bacillales</taxon>
        <taxon>Thermoactinomycetaceae</taxon>
        <taxon>Thermoactinomyces</taxon>
    </lineage>
</organism>
<sequence length="189" mass="22695">MVEIKYRIIEDFDELKTLDRYQFDDWGEIEGFFMIRFNDKAYNDETYHENELRPGEEGWDLITIWFCHLLKAVQLLEGHDYVAVSDIDALEVFIEFKREKQTNHLYAGAIFVPSEKLSDIRETVVTKPLPYYKYEFINEKITYEELKEEAINKCQQYVQELEHINPELILAGEEWANFILKSRWINCSM</sequence>
<evidence type="ECO:0000313" key="2">
    <source>
        <dbReference type="Proteomes" id="UP000641910"/>
    </source>
</evidence>
<evidence type="ECO:0000313" key="1">
    <source>
        <dbReference type="EMBL" id="MBH8589781.1"/>
    </source>
</evidence>
<keyword evidence="2" id="KW-1185">Reference proteome</keyword>
<comment type="caution">
    <text evidence="1">The sequence shown here is derived from an EMBL/GenBank/DDBJ whole genome shotgun (WGS) entry which is preliminary data.</text>
</comment>
<accession>A0ABS0QLZ4</accession>
<gene>
    <name evidence="1" type="ORF">I8U22_13345</name>
</gene>
<proteinExistence type="predicted"/>
<dbReference type="RefSeq" id="WP_037996395.1">
    <property type="nucleotide sequence ID" value="NZ_JACEIS010000016.1"/>
</dbReference>
<dbReference type="EMBL" id="JAECVU010000013">
    <property type="protein sequence ID" value="MBH8589781.1"/>
    <property type="molecule type" value="Genomic_DNA"/>
</dbReference>
<reference evidence="1 2" key="1">
    <citation type="submission" date="2020-12" db="EMBL/GenBank/DDBJ databases">
        <title>WGS of Thermoactinomyces spp.</title>
        <authorList>
            <person name="Cheng K."/>
        </authorList>
    </citation>
    <scope>NUCLEOTIDE SEQUENCE [LARGE SCALE GENOMIC DNA]</scope>
    <source>
        <strain evidence="2">CICC 10650\ACCC 41061</strain>
    </source>
</reference>
<protein>
    <submittedName>
        <fullName evidence="1">Uncharacterized protein</fullName>
    </submittedName>
</protein>